<dbReference type="PANTHER" id="PTHR30404">
    <property type="entry name" value="N-ACETYLMURAMOYL-L-ALANINE AMIDASE"/>
    <property type="match status" value="1"/>
</dbReference>
<evidence type="ECO:0000313" key="5">
    <source>
        <dbReference type="Proteomes" id="UP000656077"/>
    </source>
</evidence>
<feature type="domain" description="MurNAc-LAA" evidence="3">
    <location>
        <begin position="132"/>
        <end position="242"/>
    </location>
</feature>
<name>A0A964RLC5_9CLOT</name>
<comment type="caution">
    <text evidence="4">The sequence shown here is derived from an EMBL/GenBank/DDBJ whole genome shotgun (WGS) entry which is preliminary data.</text>
</comment>
<dbReference type="Proteomes" id="UP000656077">
    <property type="component" value="Unassembled WGS sequence"/>
</dbReference>
<keyword evidence="2" id="KW-0472">Membrane</keyword>
<proteinExistence type="predicted"/>
<protein>
    <recommendedName>
        <fullName evidence="3">MurNAc-LAA domain-containing protein</fullName>
    </recommendedName>
</protein>
<keyword evidence="2" id="KW-0812">Transmembrane</keyword>
<sequence length="247" mass="27590">MINYKRRFWIISIVGLIFVYFLTILSINHISPINYIINSVQNINKHSSDLPQNIKLEAKKNNGKTVVIDPGHGGYDSGSIGIMGSIEKDTTLSISLKLGNILKNKGFNVVYTRESDKVTWPSDNKEDLAARAAIANDASADLFISLHLNNFKMEEVKGTETYYNKTSKESKEIAELIQNQIVNNVKFKDRGAQPGDYSVLRKVTAPAALIELGYISNKSEEALLNNIGYQNKISVAIARAIYEYLNK</sequence>
<dbReference type="CDD" id="cd02696">
    <property type="entry name" value="MurNAc-LAA"/>
    <property type="match status" value="1"/>
</dbReference>
<dbReference type="Gene3D" id="3.40.630.40">
    <property type="entry name" value="Zn-dependent exopeptidases"/>
    <property type="match status" value="1"/>
</dbReference>
<feature type="transmembrane region" description="Helical" evidence="2">
    <location>
        <begin position="7"/>
        <end position="27"/>
    </location>
</feature>
<evidence type="ECO:0000256" key="1">
    <source>
        <dbReference type="ARBA" id="ARBA00022801"/>
    </source>
</evidence>
<dbReference type="GO" id="GO:0009253">
    <property type="term" value="P:peptidoglycan catabolic process"/>
    <property type="evidence" value="ECO:0007669"/>
    <property type="project" value="InterPro"/>
</dbReference>
<evidence type="ECO:0000313" key="4">
    <source>
        <dbReference type="EMBL" id="MVX63677.1"/>
    </source>
</evidence>
<dbReference type="InterPro" id="IPR002508">
    <property type="entry name" value="MurNAc-LAA_cat"/>
</dbReference>
<organism evidence="4 5">
    <name type="scientific">Clostridium chromiireducens</name>
    <dbReference type="NCBI Taxonomy" id="225345"/>
    <lineage>
        <taxon>Bacteria</taxon>
        <taxon>Bacillati</taxon>
        <taxon>Bacillota</taxon>
        <taxon>Clostridia</taxon>
        <taxon>Eubacteriales</taxon>
        <taxon>Clostridiaceae</taxon>
        <taxon>Clostridium</taxon>
    </lineage>
</organism>
<keyword evidence="1" id="KW-0378">Hydrolase</keyword>
<dbReference type="SUPFAM" id="SSF53187">
    <property type="entry name" value="Zn-dependent exopeptidases"/>
    <property type="match status" value="1"/>
</dbReference>
<dbReference type="PANTHER" id="PTHR30404:SF0">
    <property type="entry name" value="N-ACETYLMURAMOYL-L-ALANINE AMIDASE AMIC"/>
    <property type="match status" value="1"/>
</dbReference>
<dbReference type="SMART" id="SM00646">
    <property type="entry name" value="Ami_3"/>
    <property type="match status" value="1"/>
</dbReference>
<dbReference type="AlphaFoldDB" id="A0A964RLC5"/>
<accession>A0A964RLC5</accession>
<evidence type="ECO:0000259" key="3">
    <source>
        <dbReference type="SMART" id="SM00646"/>
    </source>
</evidence>
<dbReference type="InterPro" id="IPR050695">
    <property type="entry name" value="N-acetylmuramoyl_amidase_3"/>
</dbReference>
<dbReference type="GO" id="GO:0030288">
    <property type="term" value="C:outer membrane-bounded periplasmic space"/>
    <property type="evidence" value="ECO:0007669"/>
    <property type="project" value="TreeGrafter"/>
</dbReference>
<gene>
    <name evidence="4" type="ORF">GKZ28_08210</name>
</gene>
<reference evidence="4" key="1">
    <citation type="submission" date="2019-12" db="EMBL/GenBank/DDBJ databases">
        <title>Microbes associate with the intestines of laboratory mice.</title>
        <authorList>
            <person name="Navarre W."/>
            <person name="Wong E."/>
        </authorList>
    </citation>
    <scope>NUCLEOTIDE SEQUENCE</scope>
    <source>
        <strain evidence="4">NM79_F5</strain>
    </source>
</reference>
<dbReference type="Pfam" id="PF01520">
    <property type="entry name" value="Amidase_3"/>
    <property type="match status" value="1"/>
</dbReference>
<dbReference type="EMBL" id="WSRQ01000010">
    <property type="protein sequence ID" value="MVX63677.1"/>
    <property type="molecule type" value="Genomic_DNA"/>
</dbReference>
<evidence type="ECO:0000256" key="2">
    <source>
        <dbReference type="SAM" id="Phobius"/>
    </source>
</evidence>
<keyword evidence="2" id="KW-1133">Transmembrane helix</keyword>
<dbReference type="GO" id="GO:0008745">
    <property type="term" value="F:N-acetylmuramoyl-L-alanine amidase activity"/>
    <property type="evidence" value="ECO:0007669"/>
    <property type="project" value="InterPro"/>
</dbReference>